<evidence type="ECO:0000256" key="3">
    <source>
        <dbReference type="ARBA" id="ARBA00023015"/>
    </source>
</evidence>
<dbReference type="InterPro" id="IPR007219">
    <property type="entry name" value="XnlR_reg_dom"/>
</dbReference>
<dbReference type="GO" id="GO:0008270">
    <property type="term" value="F:zinc ion binding"/>
    <property type="evidence" value="ECO:0007669"/>
    <property type="project" value="InterPro"/>
</dbReference>
<keyword evidence="9" id="KW-1185">Reference proteome</keyword>
<dbReference type="Pfam" id="PF04082">
    <property type="entry name" value="Fungal_trans"/>
    <property type="match status" value="1"/>
</dbReference>
<dbReference type="STRING" id="576137.A0A1L7XTJ7"/>
<dbReference type="EMBL" id="FJOG01000053">
    <property type="protein sequence ID" value="CZR68297.1"/>
    <property type="molecule type" value="Genomic_DNA"/>
</dbReference>
<dbReference type="PANTHER" id="PTHR47338">
    <property type="entry name" value="ZN(II)2CYS6 TRANSCRIPTION FACTOR (EUROFUNG)-RELATED"/>
    <property type="match status" value="1"/>
</dbReference>
<dbReference type="OrthoDB" id="4456959at2759"/>
<evidence type="ECO:0000256" key="6">
    <source>
        <dbReference type="SAM" id="MobiDB-lite"/>
    </source>
</evidence>
<keyword evidence="2" id="KW-0479">Metal-binding</keyword>
<proteinExistence type="predicted"/>
<evidence type="ECO:0000256" key="5">
    <source>
        <dbReference type="ARBA" id="ARBA00023242"/>
    </source>
</evidence>
<comment type="subcellular location">
    <subcellularLocation>
        <location evidence="1">Nucleus</location>
    </subcellularLocation>
</comment>
<feature type="compositionally biased region" description="Polar residues" evidence="6">
    <location>
        <begin position="609"/>
        <end position="644"/>
    </location>
</feature>
<feature type="compositionally biased region" description="Polar residues" evidence="6">
    <location>
        <begin position="660"/>
        <end position="669"/>
    </location>
</feature>
<dbReference type="GO" id="GO:0005634">
    <property type="term" value="C:nucleus"/>
    <property type="evidence" value="ECO:0007669"/>
    <property type="project" value="UniProtKB-SubCell"/>
</dbReference>
<dbReference type="InterPro" id="IPR050815">
    <property type="entry name" value="TF_fung"/>
</dbReference>
<evidence type="ECO:0000259" key="7">
    <source>
        <dbReference type="SMART" id="SM00906"/>
    </source>
</evidence>
<evidence type="ECO:0000256" key="4">
    <source>
        <dbReference type="ARBA" id="ARBA00023163"/>
    </source>
</evidence>
<evidence type="ECO:0000256" key="1">
    <source>
        <dbReference type="ARBA" id="ARBA00004123"/>
    </source>
</evidence>
<keyword evidence="4" id="KW-0804">Transcription</keyword>
<evidence type="ECO:0000256" key="2">
    <source>
        <dbReference type="ARBA" id="ARBA00022723"/>
    </source>
</evidence>
<feature type="region of interest" description="Disordered" evidence="6">
    <location>
        <begin position="581"/>
        <end position="682"/>
    </location>
</feature>
<organism evidence="8 9">
    <name type="scientific">Phialocephala subalpina</name>
    <dbReference type="NCBI Taxonomy" id="576137"/>
    <lineage>
        <taxon>Eukaryota</taxon>
        <taxon>Fungi</taxon>
        <taxon>Dikarya</taxon>
        <taxon>Ascomycota</taxon>
        <taxon>Pezizomycotina</taxon>
        <taxon>Leotiomycetes</taxon>
        <taxon>Helotiales</taxon>
        <taxon>Mollisiaceae</taxon>
        <taxon>Phialocephala</taxon>
        <taxon>Phialocephala fortinii species complex</taxon>
    </lineage>
</organism>
<dbReference type="AlphaFoldDB" id="A0A1L7XTJ7"/>
<keyword evidence="3" id="KW-0805">Transcription regulation</keyword>
<reference evidence="8 9" key="1">
    <citation type="submission" date="2016-03" db="EMBL/GenBank/DDBJ databases">
        <authorList>
            <person name="Ploux O."/>
        </authorList>
    </citation>
    <scope>NUCLEOTIDE SEQUENCE [LARGE SCALE GENOMIC DNA]</scope>
    <source>
        <strain evidence="8 9">UAMH 11012</strain>
    </source>
</reference>
<dbReference type="GO" id="GO:0000981">
    <property type="term" value="F:DNA-binding transcription factor activity, RNA polymerase II-specific"/>
    <property type="evidence" value="ECO:0007669"/>
    <property type="project" value="InterPro"/>
</dbReference>
<sequence length="803" mass="90034">MIKPGRQGTLFVKDNSPRVVAILLPVLNEKLTNTQVYGHGRINPECASEAQSPYQQDVAARNHVLHRQDWVETFHHSSVLELADFFCEALLESRLAVGEKPLVNAAITINDQTENEIHKSESDGACPSTAADYTLNSLGRLVFAEDEATGTNEEHLSQEEEIFKSQDLVSQGLHVPLPPEQVQQELNSDDVLYQRARKYAEAAEMKGYNRELVTVYDAQCWHLIATFEAQKIYTTRAWLSTGRCVRLVQMMGLHRIDRPGSDVANILPLAKDFIELEERRRTFWASYLGDRWASICSGWPMTITESEIFTNLPTSETAFNGGKEEASISLADALADDGASRLLSSFSGVLLAVTLLGHNYTHIHQSQNSQGTQNGDDWQFWHRHQEMDNTISNTFMYLPTQFKLPRELHDPNAVFLNMTLQTSFICLHHAAIKKALKEHRNDNFVRQCIDRCITAAHAITATIRLISCHDLSKINSWTGFCPYVAGLVYCYDLKLRRPLSLDGLANLTFLLTAMKIIGKYHPITEYFTAQLELEMDAINSGRSCEQVSGHVGSFGHNLNASVTASHASERENRFWKSLSVEERATSHRRNPHPKILAGIWDNTDDGPCQNGSDVNDKSQSTACDSTSEDLPQSQEQIPQPQNPLATEDDIPSCRAESHPTKTSGVSNSEHPSRGATPEFPHTADANSYQQLVTSSQWSSPFAMSSLPYNQVHSQTRSFTSSTRHDQNYAQVQTPAKEYFGFETRASTVSEGDPVYPIRSSQQPTPLVIPTMWSMPFPAFNNTSQYQSFHRNDFGVSSYHSWNA</sequence>
<dbReference type="GO" id="GO:0003677">
    <property type="term" value="F:DNA binding"/>
    <property type="evidence" value="ECO:0007669"/>
    <property type="project" value="InterPro"/>
</dbReference>
<dbReference type="GO" id="GO:0006351">
    <property type="term" value="P:DNA-templated transcription"/>
    <property type="evidence" value="ECO:0007669"/>
    <property type="project" value="InterPro"/>
</dbReference>
<evidence type="ECO:0000313" key="8">
    <source>
        <dbReference type="EMBL" id="CZR68297.1"/>
    </source>
</evidence>
<gene>
    <name evidence="8" type="ORF">PAC_18196</name>
</gene>
<evidence type="ECO:0000313" key="9">
    <source>
        <dbReference type="Proteomes" id="UP000184330"/>
    </source>
</evidence>
<dbReference type="Proteomes" id="UP000184330">
    <property type="component" value="Unassembled WGS sequence"/>
</dbReference>
<protein>
    <recommendedName>
        <fullName evidence="7">Xylanolytic transcriptional activator regulatory domain-containing protein</fullName>
    </recommendedName>
</protein>
<accession>A0A1L7XTJ7</accession>
<feature type="domain" description="Xylanolytic transcriptional activator regulatory" evidence="7">
    <location>
        <begin position="237"/>
        <end position="319"/>
    </location>
</feature>
<dbReference type="CDD" id="cd12148">
    <property type="entry name" value="fungal_TF_MHR"/>
    <property type="match status" value="1"/>
</dbReference>
<dbReference type="SMART" id="SM00906">
    <property type="entry name" value="Fungal_trans"/>
    <property type="match status" value="1"/>
</dbReference>
<keyword evidence="5" id="KW-0539">Nucleus</keyword>
<name>A0A1L7XTJ7_9HELO</name>
<dbReference type="PANTHER" id="PTHR47338:SF10">
    <property type="entry name" value="TRANSCRIPTION FACTOR DOMAIN-CONTAINING PROTEIN-RELATED"/>
    <property type="match status" value="1"/>
</dbReference>